<proteinExistence type="inferred from homology"/>
<dbReference type="Proteomes" id="UP000230842">
    <property type="component" value="Unassembled WGS sequence"/>
</dbReference>
<dbReference type="PANTHER" id="PTHR13812">
    <property type="entry name" value="KETIMINE REDUCTASE MU-CRYSTALLIN"/>
    <property type="match status" value="1"/>
</dbReference>
<dbReference type="EMBL" id="PGEZ01000002">
    <property type="protein sequence ID" value="PJJ53702.1"/>
    <property type="molecule type" value="Genomic_DNA"/>
</dbReference>
<comment type="similarity">
    <text evidence="1">Belongs to the ornithine cyclodeaminase/mu-crystallin family.</text>
</comment>
<dbReference type="GO" id="GO:0019752">
    <property type="term" value="P:carboxylic acid metabolic process"/>
    <property type="evidence" value="ECO:0007669"/>
    <property type="project" value="UniProtKB-ARBA"/>
</dbReference>
<dbReference type="OrthoDB" id="9801817at2"/>
<comment type="caution">
    <text evidence="2">The sequence shown here is derived from an EMBL/GenBank/DDBJ whole genome shotgun (WGS) entry which is preliminary data.</text>
</comment>
<dbReference type="GO" id="GO:0005737">
    <property type="term" value="C:cytoplasm"/>
    <property type="evidence" value="ECO:0007669"/>
    <property type="project" value="TreeGrafter"/>
</dbReference>
<evidence type="ECO:0000313" key="3">
    <source>
        <dbReference type="Proteomes" id="UP000230842"/>
    </source>
</evidence>
<accession>A0A0B2BA15</accession>
<dbReference type="PIRSF" id="PIRSF001439">
    <property type="entry name" value="CryM"/>
    <property type="match status" value="1"/>
</dbReference>
<dbReference type="SUPFAM" id="SSF51735">
    <property type="entry name" value="NAD(P)-binding Rossmann-fold domains"/>
    <property type="match status" value="1"/>
</dbReference>
<sequence length="329" mass="34141">MLLLSRSDLSGLVEPADVVTAVEEAFRALADGNAHQPPVRAARVAGADAQFLPMAAVWDGAGLAGTKLLADIPSNRDRGLPAQRSVLVLVDSVTGEPVAVMDGAIPTRLRTAATSAVATRHLARRDWSVLGLVGAGALAVEHLRAHLVDTPVEKVAVWSRTEQRLAAFTAAVAAVAPDVRVSPQPGPREVVAASDVLCTLTPSREPIVAGAWLRPGMHVNVVGAPPRPDHREVDAAAMAAGRLVVDARETALHESGDALLAVADGALRPEDCGLELAGVISGRAAGRRDDDEVTVFNSVGLGIEDVAVGRLLVDAARSRGVGLEARLDR</sequence>
<protein>
    <submittedName>
        <fullName evidence="2">Ornithine cyclodeaminase/alanine dehydrogenase</fullName>
    </submittedName>
</protein>
<dbReference type="InterPro" id="IPR036291">
    <property type="entry name" value="NAD(P)-bd_dom_sf"/>
</dbReference>
<dbReference type="InterPro" id="IPR023401">
    <property type="entry name" value="ODC_N"/>
</dbReference>
<keyword evidence="3" id="KW-1185">Reference proteome</keyword>
<gene>
    <name evidence="2" type="ORF">CLV56_3194</name>
</gene>
<dbReference type="Pfam" id="PF02423">
    <property type="entry name" value="OCD_Mu_crystall"/>
    <property type="match status" value="1"/>
</dbReference>
<name>A0A0B2BA15_9ACTN</name>
<reference evidence="2 3" key="1">
    <citation type="submission" date="2017-11" db="EMBL/GenBank/DDBJ databases">
        <title>Genomic Encyclopedia of Archaeal and Bacterial Type Strains, Phase II (KMG-II): From Individual Species to Whole Genera.</title>
        <authorList>
            <person name="Goeker M."/>
        </authorList>
    </citation>
    <scope>NUCLEOTIDE SEQUENCE [LARGE SCALE GENOMIC DNA]</scope>
    <source>
        <strain evidence="2 3">DSM 27763</strain>
    </source>
</reference>
<evidence type="ECO:0000313" key="2">
    <source>
        <dbReference type="EMBL" id="PJJ53702.1"/>
    </source>
</evidence>
<dbReference type="Gene3D" id="3.40.50.720">
    <property type="entry name" value="NAD(P)-binding Rossmann-like Domain"/>
    <property type="match status" value="1"/>
</dbReference>
<dbReference type="AlphaFoldDB" id="A0A0B2BA15"/>
<organism evidence="2 3">
    <name type="scientific">Mumia flava</name>
    <dbReference type="NCBI Taxonomy" id="1348852"/>
    <lineage>
        <taxon>Bacteria</taxon>
        <taxon>Bacillati</taxon>
        <taxon>Actinomycetota</taxon>
        <taxon>Actinomycetes</taxon>
        <taxon>Propionibacteriales</taxon>
        <taxon>Nocardioidaceae</taxon>
        <taxon>Mumia</taxon>
    </lineage>
</organism>
<dbReference type="RefSeq" id="WP_039356475.1">
    <property type="nucleotide sequence ID" value="NZ_PGEZ01000002.1"/>
</dbReference>
<dbReference type="FunFam" id="3.40.50.720:FF:000311">
    <property type="entry name" value="Ornithine cyclodeaminase"/>
    <property type="match status" value="1"/>
</dbReference>
<dbReference type="GO" id="GO:0016491">
    <property type="term" value="F:oxidoreductase activity"/>
    <property type="evidence" value="ECO:0007669"/>
    <property type="project" value="UniProtKB-ARBA"/>
</dbReference>
<dbReference type="PANTHER" id="PTHR13812:SF19">
    <property type="entry name" value="KETIMINE REDUCTASE MU-CRYSTALLIN"/>
    <property type="match status" value="1"/>
</dbReference>
<evidence type="ECO:0000256" key="1">
    <source>
        <dbReference type="ARBA" id="ARBA00008903"/>
    </source>
</evidence>
<dbReference type="InterPro" id="IPR003462">
    <property type="entry name" value="ODC_Mu_crystall"/>
</dbReference>
<dbReference type="Gene3D" id="3.30.1780.10">
    <property type="entry name" value="ornithine cyclodeaminase, domain 1"/>
    <property type="match status" value="1"/>
</dbReference>